<name>A0A8A1M4T4_AJECA</name>
<evidence type="ECO:0000313" key="3">
    <source>
        <dbReference type="Proteomes" id="UP000663671"/>
    </source>
</evidence>
<dbReference type="OrthoDB" id="4539929at2759"/>
<organism evidence="2 3">
    <name type="scientific">Ajellomyces capsulatus</name>
    <name type="common">Darling's disease fungus</name>
    <name type="synonym">Histoplasma capsulatum</name>
    <dbReference type="NCBI Taxonomy" id="5037"/>
    <lineage>
        <taxon>Eukaryota</taxon>
        <taxon>Fungi</taxon>
        <taxon>Dikarya</taxon>
        <taxon>Ascomycota</taxon>
        <taxon>Pezizomycotina</taxon>
        <taxon>Eurotiomycetes</taxon>
        <taxon>Eurotiomycetidae</taxon>
        <taxon>Onygenales</taxon>
        <taxon>Ajellomycetaceae</taxon>
        <taxon>Histoplasma</taxon>
    </lineage>
</organism>
<reference evidence="2" key="1">
    <citation type="submission" date="2021-01" db="EMBL/GenBank/DDBJ databases">
        <title>Chromosome-level genome assembly of a human fungal pathogen reveals clustering of transcriptionally co-regulated genes.</title>
        <authorList>
            <person name="Voorhies M."/>
            <person name="Cohen S."/>
            <person name="Shea T.P."/>
            <person name="Petrus S."/>
            <person name="Munoz J.F."/>
            <person name="Poplawski S."/>
            <person name="Goldman W.E."/>
            <person name="Michael T."/>
            <person name="Cuomo C.A."/>
            <person name="Sil A."/>
            <person name="Beyhan S."/>
        </authorList>
    </citation>
    <scope>NUCLEOTIDE SEQUENCE</scope>
    <source>
        <strain evidence="2">WU24</strain>
    </source>
</reference>
<accession>A0A8A1M4T4</accession>
<gene>
    <name evidence="2" type="ORF">I7I51_08640</name>
</gene>
<dbReference type="PANTHER" id="PTHR42470">
    <property type="entry name" value="VAST DOMAIN-CONTAINING PROTEIN"/>
    <property type="match status" value="1"/>
</dbReference>
<dbReference type="VEuPathDB" id="FungiDB:I7I51_08640"/>
<feature type="compositionally biased region" description="Low complexity" evidence="1">
    <location>
        <begin position="190"/>
        <end position="199"/>
    </location>
</feature>
<evidence type="ECO:0000313" key="2">
    <source>
        <dbReference type="EMBL" id="QSS59207.1"/>
    </source>
</evidence>
<proteinExistence type="predicted"/>
<dbReference type="Proteomes" id="UP000663671">
    <property type="component" value="Chromosome 2"/>
</dbReference>
<feature type="region of interest" description="Disordered" evidence="1">
    <location>
        <begin position="168"/>
        <end position="199"/>
    </location>
</feature>
<sequence>MTSSIIVMWHFLSTQPTFLQRVLNPSPILKICYTRSSTSSSKVKMEAYGDGQTNVSLGPHPVLTWRASTIESSLFNNVAFSVTMNGVTEARLFVAWKENNEYSMAKVESFLLQSPDHYLKFRKPIRNILDWGRSSRLGEIRGVLDVVFGGDGGNREVQWKLRFHKPLSDDSPSSLQRSTPPCPSGGSGCAGDACTLQGR</sequence>
<dbReference type="EMBL" id="CP069109">
    <property type="protein sequence ID" value="QSS59207.1"/>
    <property type="molecule type" value="Genomic_DNA"/>
</dbReference>
<protein>
    <submittedName>
        <fullName evidence="2">Uncharacterized protein</fullName>
    </submittedName>
</protein>
<evidence type="ECO:0000256" key="1">
    <source>
        <dbReference type="SAM" id="MobiDB-lite"/>
    </source>
</evidence>
<dbReference type="AlphaFoldDB" id="A0A8A1M4T4"/>
<dbReference type="PANTHER" id="PTHR42470:SF1">
    <property type="entry name" value="VAST DOMAIN-CONTAINING PROTEIN"/>
    <property type="match status" value="1"/>
</dbReference>